<dbReference type="InterPro" id="IPR036097">
    <property type="entry name" value="HisK_dim/P_sf"/>
</dbReference>
<keyword evidence="4" id="KW-0597">Phosphoprotein</keyword>
<dbReference type="InterPro" id="IPR004358">
    <property type="entry name" value="Sig_transdc_His_kin-like_C"/>
</dbReference>
<comment type="catalytic activity">
    <reaction evidence="1">
        <text>ATP + protein L-histidine = ADP + protein N-phospho-L-histidine.</text>
        <dbReference type="EC" id="2.7.13.3"/>
    </reaction>
</comment>
<dbReference type="Gene3D" id="3.30.565.10">
    <property type="entry name" value="Histidine kinase-like ATPase, C-terminal domain"/>
    <property type="match status" value="1"/>
</dbReference>
<dbReference type="EC" id="2.7.13.3" evidence="3"/>
<keyword evidence="6 11" id="KW-0418">Kinase</keyword>
<evidence type="ECO:0000259" key="10">
    <source>
        <dbReference type="PROSITE" id="PS50109"/>
    </source>
</evidence>
<evidence type="ECO:0000313" key="12">
    <source>
        <dbReference type="Proteomes" id="UP001524478"/>
    </source>
</evidence>
<dbReference type="PRINTS" id="PR00344">
    <property type="entry name" value="BCTRLSENSOR"/>
</dbReference>
<reference evidence="11 12" key="1">
    <citation type="submission" date="2022-06" db="EMBL/GenBank/DDBJ databases">
        <title>Isolation of gut microbiota from human fecal samples.</title>
        <authorList>
            <person name="Pamer E.G."/>
            <person name="Barat B."/>
            <person name="Waligurski E."/>
            <person name="Medina S."/>
            <person name="Paddock L."/>
            <person name="Mostad J."/>
        </authorList>
    </citation>
    <scope>NUCLEOTIDE SEQUENCE [LARGE SCALE GENOMIC DNA]</scope>
    <source>
        <strain evidence="11 12">DFI.7.95</strain>
    </source>
</reference>
<dbReference type="PROSITE" id="PS50109">
    <property type="entry name" value="HIS_KIN"/>
    <property type="match status" value="1"/>
</dbReference>
<keyword evidence="9" id="KW-0472">Membrane</keyword>
<evidence type="ECO:0000256" key="9">
    <source>
        <dbReference type="SAM" id="Phobius"/>
    </source>
</evidence>
<dbReference type="SUPFAM" id="SSF47384">
    <property type="entry name" value="Homodimeric domain of signal transducing histidine kinase"/>
    <property type="match status" value="1"/>
</dbReference>
<dbReference type="Proteomes" id="UP001524478">
    <property type="component" value="Unassembled WGS sequence"/>
</dbReference>
<evidence type="ECO:0000256" key="4">
    <source>
        <dbReference type="ARBA" id="ARBA00022553"/>
    </source>
</evidence>
<dbReference type="InterPro" id="IPR003594">
    <property type="entry name" value="HATPase_dom"/>
</dbReference>
<dbReference type="Pfam" id="PF02518">
    <property type="entry name" value="HATPase_c"/>
    <property type="match status" value="1"/>
</dbReference>
<keyword evidence="7" id="KW-0902">Two-component regulatory system</keyword>
<evidence type="ECO:0000256" key="3">
    <source>
        <dbReference type="ARBA" id="ARBA00012438"/>
    </source>
</evidence>
<keyword evidence="12" id="KW-1185">Reference proteome</keyword>
<dbReference type="GO" id="GO:0016301">
    <property type="term" value="F:kinase activity"/>
    <property type="evidence" value="ECO:0007669"/>
    <property type="project" value="UniProtKB-KW"/>
</dbReference>
<dbReference type="InterPro" id="IPR003661">
    <property type="entry name" value="HisK_dim/P_dom"/>
</dbReference>
<feature type="transmembrane region" description="Helical" evidence="9">
    <location>
        <begin position="175"/>
        <end position="194"/>
    </location>
</feature>
<dbReference type="Gene3D" id="1.10.287.130">
    <property type="match status" value="1"/>
</dbReference>
<dbReference type="SMART" id="SM00387">
    <property type="entry name" value="HATPase_c"/>
    <property type="match status" value="1"/>
</dbReference>
<feature type="coiled-coil region" evidence="8">
    <location>
        <begin position="234"/>
        <end position="261"/>
    </location>
</feature>
<keyword evidence="5" id="KW-0808">Transferase</keyword>
<dbReference type="InterPro" id="IPR036890">
    <property type="entry name" value="HATPase_C_sf"/>
</dbReference>
<dbReference type="Pfam" id="PF00512">
    <property type="entry name" value="HisKA"/>
    <property type="match status" value="1"/>
</dbReference>
<dbReference type="SUPFAM" id="SSF55874">
    <property type="entry name" value="ATPase domain of HSP90 chaperone/DNA topoisomerase II/histidine kinase"/>
    <property type="match status" value="1"/>
</dbReference>
<dbReference type="PANTHER" id="PTHR45453:SF1">
    <property type="entry name" value="PHOSPHATE REGULON SENSOR PROTEIN PHOR"/>
    <property type="match status" value="1"/>
</dbReference>
<dbReference type="RefSeq" id="WP_256312856.1">
    <property type="nucleotide sequence ID" value="NZ_JANGAC010000021.1"/>
</dbReference>
<keyword evidence="8" id="KW-0175">Coiled coil</keyword>
<name>A0ABT1SFV3_9FIRM</name>
<comment type="subcellular location">
    <subcellularLocation>
        <location evidence="2">Membrane</location>
    </subcellularLocation>
</comment>
<dbReference type="Gene3D" id="6.10.340.10">
    <property type="match status" value="1"/>
</dbReference>
<sequence>MNWKITLRFIITITIVNMMVLLLVFSSLNYFLYGQYTLSRNARDTNEIYSTPMGAEEFASDFLQFIEFKDDNPNVSEEGIEILKKNNGWVQILDNNGYEVYSDLKPDNAPTHYSPVEIVHAYKYNGVIGDSSIFIGMIKNNDLKYSYIIGLPYDLVARYIIYFNFSKIFKSYKQAIFVTLFSTLFITILISYLFGKKLTNPLFKIINGIKILASGDYNVYYPEKGIYKDICSSINNLSLKLKENKMEKENLNKIRENWIENFCHDVKTPLSSMKGYGEILLDDNYISSNEEKDNYLKIILEKTDYIENLLNDLKLTYKLQNSLIPLKRQKVNLNDFMVEIIVNILNHPLYENRKVNFSYKENPVFIDLDTHLFSRAINNLVYNALIHNTKDTIIDISTSNDNGVCILIEDNGMGIPKEKLNHLFDRNYNDKLFKENKKGSGRGMIISKEVIEAHGGTIQVTSQLGQGTKITIVL</sequence>
<dbReference type="CDD" id="cd00082">
    <property type="entry name" value="HisKA"/>
    <property type="match status" value="1"/>
</dbReference>
<feature type="transmembrane region" description="Helical" evidence="9">
    <location>
        <begin position="6"/>
        <end position="33"/>
    </location>
</feature>
<evidence type="ECO:0000313" key="11">
    <source>
        <dbReference type="EMBL" id="MCQ4925369.1"/>
    </source>
</evidence>
<gene>
    <name evidence="11" type="ORF">NE686_19855</name>
</gene>
<keyword evidence="9" id="KW-0812">Transmembrane</keyword>
<dbReference type="SMART" id="SM00388">
    <property type="entry name" value="HisKA"/>
    <property type="match status" value="1"/>
</dbReference>
<evidence type="ECO:0000256" key="5">
    <source>
        <dbReference type="ARBA" id="ARBA00022679"/>
    </source>
</evidence>
<dbReference type="CDD" id="cd00075">
    <property type="entry name" value="HATPase"/>
    <property type="match status" value="1"/>
</dbReference>
<dbReference type="EMBL" id="JANGAC010000021">
    <property type="protein sequence ID" value="MCQ4925369.1"/>
    <property type="molecule type" value="Genomic_DNA"/>
</dbReference>
<dbReference type="InterPro" id="IPR050351">
    <property type="entry name" value="BphY/WalK/GraS-like"/>
</dbReference>
<evidence type="ECO:0000256" key="1">
    <source>
        <dbReference type="ARBA" id="ARBA00000085"/>
    </source>
</evidence>
<feature type="domain" description="Histidine kinase" evidence="10">
    <location>
        <begin position="261"/>
        <end position="474"/>
    </location>
</feature>
<dbReference type="InterPro" id="IPR005467">
    <property type="entry name" value="His_kinase_dom"/>
</dbReference>
<evidence type="ECO:0000256" key="8">
    <source>
        <dbReference type="SAM" id="Coils"/>
    </source>
</evidence>
<evidence type="ECO:0000256" key="7">
    <source>
        <dbReference type="ARBA" id="ARBA00023012"/>
    </source>
</evidence>
<evidence type="ECO:0000256" key="2">
    <source>
        <dbReference type="ARBA" id="ARBA00004370"/>
    </source>
</evidence>
<dbReference type="PANTHER" id="PTHR45453">
    <property type="entry name" value="PHOSPHATE REGULON SENSOR PROTEIN PHOR"/>
    <property type="match status" value="1"/>
</dbReference>
<protein>
    <recommendedName>
        <fullName evidence="3">histidine kinase</fullName>
        <ecNumber evidence="3">2.7.13.3</ecNumber>
    </recommendedName>
</protein>
<organism evidence="11 12">
    <name type="scientific">Tissierella carlieri</name>
    <dbReference type="NCBI Taxonomy" id="689904"/>
    <lineage>
        <taxon>Bacteria</taxon>
        <taxon>Bacillati</taxon>
        <taxon>Bacillota</taxon>
        <taxon>Tissierellia</taxon>
        <taxon>Tissierellales</taxon>
        <taxon>Tissierellaceae</taxon>
        <taxon>Tissierella</taxon>
    </lineage>
</organism>
<accession>A0ABT1SFV3</accession>
<keyword evidence="9" id="KW-1133">Transmembrane helix</keyword>
<comment type="caution">
    <text evidence="11">The sequence shown here is derived from an EMBL/GenBank/DDBJ whole genome shotgun (WGS) entry which is preliminary data.</text>
</comment>
<evidence type="ECO:0000256" key="6">
    <source>
        <dbReference type="ARBA" id="ARBA00022777"/>
    </source>
</evidence>
<proteinExistence type="predicted"/>